<dbReference type="EMBL" id="CAXAMM010031202">
    <property type="protein sequence ID" value="CAK9067691.1"/>
    <property type="molecule type" value="Genomic_DNA"/>
</dbReference>
<accession>A0ABP0NV68</accession>
<evidence type="ECO:0000313" key="3">
    <source>
        <dbReference type="Proteomes" id="UP001642464"/>
    </source>
</evidence>
<reference evidence="2 3" key="1">
    <citation type="submission" date="2024-02" db="EMBL/GenBank/DDBJ databases">
        <authorList>
            <person name="Chen Y."/>
            <person name="Shah S."/>
            <person name="Dougan E. K."/>
            <person name="Thang M."/>
            <person name="Chan C."/>
        </authorList>
    </citation>
    <scope>NUCLEOTIDE SEQUENCE [LARGE SCALE GENOMIC DNA]</scope>
</reference>
<gene>
    <name evidence="2" type="ORF">SCF082_LOCUS34219</name>
</gene>
<name>A0ABP0NV68_9DINO</name>
<keyword evidence="3" id="KW-1185">Reference proteome</keyword>
<protein>
    <submittedName>
        <fullName evidence="2">Uncharacterized protein</fullName>
    </submittedName>
</protein>
<comment type="caution">
    <text evidence="2">The sequence shown here is derived from an EMBL/GenBank/DDBJ whole genome shotgun (WGS) entry which is preliminary data.</text>
</comment>
<organism evidence="2 3">
    <name type="scientific">Durusdinium trenchii</name>
    <dbReference type="NCBI Taxonomy" id="1381693"/>
    <lineage>
        <taxon>Eukaryota</taxon>
        <taxon>Sar</taxon>
        <taxon>Alveolata</taxon>
        <taxon>Dinophyceae</taxon>
        <taxon>Suessiales</taxon>
        <taxon>Symbiodiniaceae</taxon>
        <taxon>Durusdinium</taxon>
    </lineage>
</organism>
<evidence type="ECO:0000313" key="2">
    <source>
        <dbReference type="EMBL" id="CAK9067691.1"/>
    </source>
</evidence>
<evidence type="ECO:0000256" key="1">
    <source>
        <dbReference type="SAM" id="MobiDB-lite"/>
    </source>
</evidence>
<dbReference type="Proteomes" id="UP001642464">
    <property type="component" value="Unassembled WGS sequence"/>
</dbReference>
<sequence>VLKKLEDCLAKIETSEGFKKMLGLQPSQYLASLNERQTADLIYRDNARIKHSQSKRLELEISDKSELVPAPVSIVQPAHDLSPLSKALIDHLRRASATPVNGKKILFGGKKSWLGDMLSMLQSSFAQPPPSRKQLGAPAPDDPDGSRELGIQEFLTSVQDEPSVSPMDIGVSSVVPFERRITNRPDELGGGSAFSFMAGACASNFPSVVQAGSATDSASLLLDSEFIFFTVVSENMNSYKLLGTQMESYDVMVQPYIPTAGSEVDDHATDITL</sequence>
<feature type="non-terminal residue" evidence="2">
    <location>
        <position position="1"/>
    </location>
</feature>
<proteinExistence type="predicted"/>
<feature type="non-terminal residue" evidence="2">
    <location>
        <position position="273"/>
    </location>
</feature>
<feature type="region of interest" description="Disordered" evidence="1">
    <location>
        <begin position="125"/>
        <end position="148"/>
    </location>
</feature>